<comment type="similarity">
    <text evidence="1">Belongs to the barstar family.</text>
</comment>
<keyword evidence="4" id="KW-1185">Reference proteome</keyword>
<comment type="caution">
    <text evidence="3">The sequence shown here is derived from an EMBL/GenBank/DDBJ whole genome shotgun (WGS) entry which is preliminary data.</text>
</comment>
<dbReference type="Gene3D" id="3.30.370.10">
    <property type="entry name" value="Barstar-like"/>
    <property type="match status" value="1"/>
</dbReference>
<dbReference type="Proteomes" id="UP000435138">
    <property type="component" value="Unassembled WGS sequence"/>
</dbReference>
<evidence type="ECO:0000256" key="1">
    <source>
        <dbReference type="ARBA" id="ARBA00006845"/>
    </source>
</evidence>
<sequence>MGVGRGLWLSVTRDCRTGMTATALTIDCHAIGDMDAFWERYVQAVGPENCVHFGRNLDALWDALSGGGPGWPDVEHLVFQHSNALLEMPDGDGAFLLQRLGDMASRLVHMKLELA</sequence>
<evidence type="ECO:0000259" key="2">
    <source>
        <dbReference type="Pfam" id="PF01337"/>
    </source>
</evidence>
<evidence type="ECO:0000313" key="4">
    <source>
        <dbReference type="Proteomes" id="UP000435138"/>
    </source>
</evidence>
<dbReference type="InterPro" id="IPR000468">
    <property type="entry name" value="Barstar"/>
</dbReference>
<dbReference type="SUPFAM" id="SSF52038">
    <property type="entry name" value="Barstar-related"/>
    <property type="match status" value="1"/>
</dbReference>
<dbReference type="AlphaFoldDB" id="A0A6A8A741"/>
<protein>
    <recommendedName>
        <fullName evidence="2">Barstar (barnase inhibitor) domain-containing protein</fullName>
    </recommendedName>
</protein>
<evidence type="ECO:0000313" key="3">
    <source>
        <dbReference type="EMBL" id="MQY47122.1"/>
    </source>
</evidence>
<feature type="domain" description="Barstar (barnase inhibitor)" evidence="2">
    <location>
        <begin position="23"/>
        <end position="104"/>
    </location>
</feature>
<accession>A0A6A8A741</accession>
<name>A0A6A8A741_9HYPH</name>
<gene>
    <name evidence="3" type="ORF">GAO09_13870</name>
</gene>
<dbReference type="EMBL" id="WIXI01000044">
    <property type="protein sequence ID" value="MQY47122.1"/>
    <property type="molecule type" value="Genomic_DNA"/>
</dbReference>
<dbReference type="Pfam" id="PF01337">
    <property type="entry name" value="Barstar"/>
    <property type="match status" value="1"/>
</dbReference>
<dbReference type="InterPro" id="IPR035905">
    <property type="entry name" value="Barstar-like_sf"/>
</dbReference>
<proteinExistence type="inferred from homology"/>
<reference evidence="3 4" key="1">
    <citation type="submission" date="2019-11" db="EMBL/GenBank/DDBJ databases">
        <title>Genome analysis of Rhizobacterium cereale a novel genus and species isolated from maize roots in North Spain.</title>
        <authorList>
            <person name="Menendez E."/>
            <person name="Flores-Felix J.D."/>
            <person name="Ramirez-Bahena M.-H."/>
            <person name="Igual J.M."/>
            <person name="Garcia-Fraile P."/>
            <person name="Peix A."/>
            <person name="Velazquez E."/>
        </authorList>
    </citation>
    <scope>NUCLEOTIDE SEQUENCE [LARGE SCALE GENOMIC DNA]</scope>
    <source>
        <strain evidence="3 4">RZME27</strain>
    </source>
</reference>
<organism evidence="3 4">
    <name type="scientific">Endobacterium cereale</name>
    <dbReference type="NCBI Taxonomy" id="2663029"/>
    <lineage>
        <taxon>Bacteria</taxon>
        <taxon>Pseudomonadati</taxon>
        <taxon>Pseudomonadota</taxon>
        <taxon>Alphaproteobacteria</taxon>
        <taxon>Hyphomicrobiales</taxon>
        <taxon>Rhizobiaceae</taxon>
        <taxon>Endobacterium</taxon>
    </lineage>
</organism>